<dbReference type="RefSeq" id="WP_128502189.1">
    <property type="nucleotide sequence ID" value="NZ_CP035107.1"/>
</dbReference>
<dbReference type="Gene3D" id="3.40.50.10320">
    <property type="entry name" value="LmbE-like"/>
    <property type="match status" value="1"/>
</dbReference>
<dbReference type="InterPro" id="IPR003737">
    <property type="entry name" value="GlcNAc_PI_deacetylase-related"/>
</dbReference>
<dbReference type="OrthoDB" id="9815144at2"/>
<dbReference type="AlphaFoldDB" id="A0A3R5UVU6"/>
<name>A0A3R5UVU6_ORNRH</name>
<proteinExistence type="predicted"/>
<dbReference type="SUPFAM" id="SSF102588">
    <property type="entry name" value="LmbE-like"/>
    <property type="match status" value="1"/>
</dbReference>
<evidence type="ECO:0000313" key="2">
    <source>
        <dbReference type="Proteomes" id="UP000287701"/>
    </source>
</evidence>
<dbReference type="Proteomes" id="UP000287701">
    <property type="component" value="Chromosome"/>
</dbReference>
<sequence>MEFVIFLVILIIGTFLLYKKRKKSYPYAVNQDEKHAFKNGQKLHLKHNSLSLPSDVKEHTLFLKIKVKSSLLGFLKQPYIEISAEGKSLKQYIEHGAKGDRYLNISNFNSVKEITLKPKRMQICSDEVELFQFKNPELKDKKILIVAPHPDDAEIAAYGLYSQFAKDVFVLTFSAGERGKFKYRELYTDVQEQHLKKGEIRTWNALTVPLMAGVSTENVLMLGYFNEMLDDMYREPEKNFGSDKLNTDDVEIFRKFNFSSLGKKLTGEANWNDMILNLKMILTEFQPDVIITPHPFIDSHEDHQYATISIIQALKELNLHDGKLLLYTNHYTEKEFYPLGKIGAIMPLPFKSKPSIYCSSVFSFPVSEKEQKDKILAFDAMNDLRPNTEYRFAHRLFADGFTRGREKLLSIEKDYFNRYIRSNELFFVVDFDEMYQPEKYKALIEGLS</sequence>
<gene>
    <name evidence="1" type="ORF">EQP59_10565</name>
</gene>
<dbReference type="EMBL" id="CP035107">
    <property type="protein sequence ID" value="QAR31751.1"/>
    <property type="molecule type" value="Genomic_DNA"/>
</dbReference>
<reference evidence="1 2" key="1">
    <citation type="submission" date="2019-01" db="EMBL/GenBank/DDBJ databases">
        <title>Whole Genome of Ornithobacterium rhinotracheale FARPER-174b.</title>
        <authorList>
            <person name="Tataje-Lavanda L.A."/>
            <person name="Montalvan A."/>
            <person name="Montesinos R."/>
            <person name="Zimic M."/>
            <person name="Fernandez-Sanchez M."/>
            <person name="Fernandez-Diaz M."/>
        </authorList>
    </citation>
    <scope>NUCLEOTIDE SEQUENCE [LARGE SCALE GENOMIC DNA]</scope>
    <source>
        <strain evidence="1 2">FARPER-174b</strain>
    </source>
</reference>
<protein>
    <submittedName>
        <fullName evidence="1">PIG-L family deacetylase</fullName>
    </submittedName>
</protein>
<dbReference type="Pfam" id="PF02585">
    <property type="entry name" value="PIG-L"/>
    <property type="match status" value="1"/>
</dbReference>
<dbReference type="InterPro" id="IPR024078">
    <property type="entry name" value="LmbE-like_dom_sf"/>
</dbReference>
<evidence type="ECO:0000313" key="1">
    <source>
        <dbReference type="EMBL" id="QAR31751.1"/>
    </source>
</evidence>
<organism evidence="1 2">
    <name type="scientific">Ornithobacterium rhinotracheale</name>
    <dbReference type="NCBI Taxonomy" id="28251"/>
    <lineage>
        <taxon>Bacteria</taxon>
        <taxon>Pseudomonadati</taxon>
        <taxon>Bacteroidota</taxon>
        <taxon>Flavobacteriia</taxon>
        <taxon>Flavobacteriales</taxon>
        <taxon>Weeksellaceae</taxon>
        <taxon>Ornithobacterium</taxon>
    </lineage>
</organism>
<accession>A0A3R5UVU6</accession>